<evidence type="ECO:0000259" key="2">
    <source>
        <dbReference type="Pfam" id="PF01370"/>
    </source>
</evidence>
<name>A0ABX0R915_9GAMM</name>
<dbReference type="InterPro" id="IPR036291">
    <property type="entry name" value="NAD(P)-bd_dom_sf"/>
</dbReference>
<organism evidence="4 5">
    <name type="scientific">Candidatus Pantoea multigeneris</name>
    <dbReference type="NCBI Taxonomy" id="2608357"/>
    <lineage>
        <taxon>Bacteria</taxon>
        <taxon>Pseudomonadati</taxon>
        <taxon>Pseudomonadota</taxon>
        <taxon>Gammaproteobacteria</taxon>
        <taxon>Enterobacterales</taxon>
        <taxon>Erwiniaceae</taxon>
        <taxon>Pantoea</taxon>
    </lineage>
</organism>
<gene>
    <name evidence="4" type="ORF">F3J40_04315</name>
</gene>
<feature type="domain" description="DUF1731" evidence="3">
    <location>
        <begin position="251"/>
        <end position="295"/>
    </location>
</feature>
<dbReference type="InterPro" id="IPR013549">
    <property type="entry name" value="DUF1731"/>
</dbReference>
<evidence type="ECO:0000313" key="5">
    <source>
        <dbReference type="Proteomes" id="UP001515683"/>
    </source>
</evidence>
<keyword evidence="5" id="KW-1185">Reference proteome</keyword>
<dbReference type="CDD" id="cd05242">
    <property type="entry name" value="SDR_a8"/>
    <property type="match status" value="1"/>
</dbReference>
<evidence type="ECO:0000313" key="4">
    <source>
        <dbReference type="EMBL" id="NIF20837.1"/>
    </source>
</evidence>
<evidence type="ECO:0000259" key="3">
    <source>
        <dbReference type="Pfam" id="PF08338"/>
    </source>
</evidence>
<dbReference type="NCBIfam" id="TIGR01777">
    <property type="entry name" value="yfcH"/>
    <property type="match status" value="1"/>
</dbReference>
<evidence type="ECO:0000256" key="1">
    <source>
        <dbReference type="ARBA" id="ARBA00009353"/>
    </source>
</evidence>
<comment type="caution">
    <text evidence="4">The sequence shown here is derived from an EMBL/GenBank/DDBJ whole genome shotgun (WGS) entry which is preliminary data.</text>
</comment>
<sequence length="300" mass="32819">MHILLTGGTGLIGRHLIPELFQQGHQVSVVTRDVAAARAVLGAQVALWSGLEQQTDLNGIDVVINLAGEPIADKRWSESQKQRLCDSRWQITERLVTLIKASSQPPALLISGSAIGFYGNSGDLVLTEEDAGQNEFTHQLCARWEQIALTAQSAETRVCLLRTGVVLTPQGGALSKMTLPFRLGIGGPIGSGKQYLSWIHIEDWISAVLWLITHPQLSGPINLVSPYAVRNEQFAAILGRALHRPAFMRTPTMAIRLMMGESSVLVLGGQHVLPQKLEASGFQFRWHNLETSITDLLRKA</sequence>
<dbReference type="Pfam" id="PF08338">
    <property type="entry name" value="DUF1731"/>
    <property type="match status" value="1"/>
</dbReference>
<dbReference type="PANTHER" id="PTHR11092">
    <property type="entry name" value="SUGAR NUCLEOTIDE EPIMERASE RELATED"/>
    <property type="match status" value="1"/>
</dbReference>
<dbReference type="InterPro" id="IPR010099">
    <property type="entry name" value="SDR39U1"/>
</dbReference>
<reference evidence="4 5" key="1">
    <citation type="journal article" date="2019" name="bioRxiv">
        <title>Bacteria contribute to plant secondary compound degradation in a generalist herbivore system.</title>
        <authorList>
            <person name="Francoeur C.B."/>
            <person name="Khadempour L."/>
            <person name="Moreira-Soto R.D."/>
            <person name="Gotting K."/>
            <person name="Book A.J."/>
            <person name="Pinto-Tomas A.A."/>
            <person name="Keefover-Ring K."/>
            <person name="Currie C.R."/>
        </authorList>
    </citation>
    <scope>NUCLEOTIDE SEQUENCE [LARGE SCALE GENOMIC DNA]</scope>
    <source>
        <strain evidence="4">Acro-835</strain>
    </source>
</reference>
<comment type="similarity">
    <text evidence="1">Belongs to the NAD(P)-dependent epimerase/dehydratase family. SDR39U1 subfamily.</text>
</comment>
<protein>
    <submittedName>
        <fullName evidence="4">TIGR01777 family protein</fullName>
    </submittedName>
</protein>
<feature type="domain" description="NAD-dependent epimerase/dehydratase" evidence="2">
    <location>
        <begin position="3"/>
        <end position="217"/>
    </location>
</feature>
<dbReference type="Proteomes" id="UP001515683">
    <property type="component" value="Unassembled WGS sequence"/>
</dbReference>
<dbReference type="InterPro" id="IPR001509">
    <property type="entry name" value="Epimerase_deHydtase"/>
</dbReference>
<dbReference type="EMBL" id="VWXF01000001">
    <property type="protein sequence ID" value="NIF20837.1"/>
    <property type="molecule type" value="Genomic_DNA"/>
</dbReference>
<dbReference type="Pfam" id="PF01370">
    <property type="entry name" value="Epimerase"/>
    <property type="match status" value="1"/>
</dbReference>
<dbReference type="PANTHER" id="PTHR11092:SF0">
    <property type="entry name" value="EPIMERASE FAMILY PROTEIN SDR39U1"/>
    <property type="match status" value="1"/>
</dbReference>
<dbReference type="SUPFAM" id="SSF51735">
    <property type="entry name" value="NAD(P)-binding Rossmann-fold domains"/>
    <property type="match status" value="1"/>
</dbReference>
<proteinExistence type="inferred from homology"/>
<dbReference type="Gene3D" id="3.40.50.720">
    <property type="entry name" value="NAD(P)-binding Rossmann-like Domain"/>
    <property type="match status" value="1"/>
</dbReference>
<dbReference type="RefSeq" id="WP_167012720.1">
    <property type="nucleotide sequence ID" value="NZ_VWXF01000001.1"/>
</dbReference>
<accession>A0ABX0R915</accession>